<dbReference type="InterPro" id="IPR011990">
    <property type="entry name" value="TPR-like_helical_dom_sf"/>
</dbReference>
<comment type="caution">
    <text evidence="8">The sequence shown here is derived from an EMBL/GenBank/DDBJ whole genome shotgun (WGS) entry which is preliminary data.</text>
</comment>
<feature type="chain" id="PRO_5018980618" evidence="6">
    <location>
        <begin position="21"/>
        <end position="544"/>
    </location>
</feature>
<keyword evidence="9" id="KW-1185">Reference proteome</keyword>
<dbReference type="Gene3D" id="1.25.40.390">
    <property type="match status" value="2"/>
</dbReference>
<dbReference type="Pfam" id="PF07980">
    <property type="entry name" value="SusD_RagB"/>
    <property type="match status" value="1"/>
</dbReference>
<evidence type="ECO:0000256" key="4">
    <source>
        <dbReference type="ARBA" id="ARBA00023136"/>
    </source>
</evidence>
<feature type="signal peptide" evidence="6">
    <location>
        <begin position="1"/>
        <end position="20"/>
    </location>
</feature>
<evidence type="ECO:0000313" key="9">
    <source>
        <dbReference type="Proteomes" id="UP000282832"/>
    </source>
</evidence>
<keyword evidence="4" id="KW-0472">Membrane</keyword>
<keyword evidence="5" id="KW-0998">Cell outer membrane</keyword>
<protein>
    <submittedName>
        <fullName evidence="8">RagB/SusD family nutrient uptake outer membrane protein</fullName>
    </submittedName>
</protein>
<evidence type="ECO:0000256" key="1">
    <source>
        <dbReference type="ARBA" id="ARBA00004442"/>
    </source>
</evidence>
<evidence type="ECO:0000256" key="2">
    <source>
        <dbReference type="ARBA" id="ARBA00006275"/>
    </source>
</evidence>
<dbReference type="InterPro" id="IPR012944">
    <property type="entry name" value="SusD_RagB_dom"/>
</dbReference>
<keyword evidence="3 6" id="KW-0732">Signal</keyword>
<comment type="similarity">
    <text evidence="2">Belongs to the SusD family.</text>
</comment>
<dbReference type="AlphaFoldDB" id="A0A437PR78"/>
<evidence type="ECO:0000256" key="6">
    <source>
        <dbReference type="SAM" id="SignalP"/>
    </source>
</evidence>
<name>A0A437PR78_9BACT</name>
<dbReference type="PROSITE" id="PS51257">
    <property type="entry name" value="PROKAR_LIPOPROTEIN"/>
    <property type="match status" value="1"/>
</dbReference>
<dbReference type="EMBL" id="SACY01000003">
    <property type="protein sequence ID" value="RVU24749.1"/>
    <property type="molecule type" value="Genomic_DNA"/>
</dbReference>
<gene>
    <name evidence="8" type="ORF">EOJ36_06980</name>
</gene>
<comment type="subcellular location">
    <subcellularLocation>
        <location evidence="1">Cell outer membrane</location>
    </subcellularLocation>
</comment>
<dbReference type="RefSeq" id="WP_127803752.1">
    <property type="nucleotide sequence ID" value="NZ_SACY01000003.1"/>
</dbReference>
<evidence type="ECO:0000256" key="3">
    <source>
        <dbReference type="ARBA" id="ARBA00022729"/>
    </source>
</evidence>
<evidence type="ECO:0000313" key="8">
    <source>
        <dbReference type="EMBL" id="RVU24749.1"/>
    </source>
</evidence>
<dbReference type="Proteomes" id="UP000282832">
    <property type="component" value="Unassembled WGS sequence"/>
</dbReference>
<dbReference type="SUPFAM" id="SSF48452">
    <property type="entry name" value="TPR-like"/>
    <property type="match status" value="1"/>
</dbReference>
<proteinExistence type="inferred from homology"/>
<evidence type="ECO:0000256" key="5">
    <source>
        <dbReference type="ARBA" id="ARBA00023237"/>
    </source>
</evidence>
<sequence>MKNTKITALSILLLAGSVMSCKDQLDIQNPNQPTPATAASEAGIIALAQGSIYKNGFTSAGNKYYDGVVGANYNGVVGFHELMGDVVGAEAANTYINNLSCPDVVTLDNGASQPNPNNPPLQKTLLRAINTNSQQGGNPGFHEWAYAYQLNNACNTVLEAVDKTTFSGDAAAKKNAVKAWAYFWKGIAYARIGSMYYAGLIVDKASVTNGKYVSKDAIITESNSNFDKAAAAITASGATSGFGEVIGALIPDFFQDNSFGAAPTKDQWLRLINTMKARNILVNTTTATMSSSQWDAVLTLVNNGVKESDPVMAGTTNANGDIFSASNYNVAARAVGSNASGGTFKISERLIQEFYPGDKRLANNFKQYNTWIGNADRGNVFNTRWAIIDKGAGLPGVMAYSNRTAGAGILYLASSYEENELMKAEAKLWKGDVAGAVASINNVRAYQGAGLDPLASTDAAEVKEQLRRERRVALAFRGLSFYDARRWGVLDNGRTDAVVISKDGSYISKKSTIKYGYLDYWDVPDNELANNPAESGSAATKNPK</sequence>
<evidence type="ECO:0000259" key="7">
    <source>
        <dbReference type="Pfam" id="PF07980"/>
    </source>
</evidence>
<organism evidence="8 9">
    <name type="scientific">Sandaracinomonas limnophila</name>
    <dbReference type="NCBI Taxonomy" id="1862386"/>
    <lineage>
        <taxon>Bacteria</taxon>
        <taxon>Pseudomonadati</taxon>
        <taxon>Bacteroidota</taxon>
        <taxon>Cytophagia</taxon>
        <taxon>Cytophagales</taxon>
        <taxon>Flectobacillaceae</taxon>
        <taxon>Sandaracinomonas</taxon>
    </lineage>
</organism>
<dbReference type="OrthoDB" id="1183184at2"/>
<reference evidence="8 9" key="1">
    <citation type="submission" date="2019-01" db="EMBL/GenBank/DDBJ databases">
        <authorList>
            <person name="Chen W.-M."/>
        </authorList>
    </citation>
    <scope>NUCLEOTIDE SEQUENCE [LARGE SCALE GENOMIC DNA]</scope>
    <source>
        <strain evidence="8 9">FSY-15</strain>
    </source>
</reference>
<accession>A0A437PR78</accession>
<dbReference type="GO" id="GO:0009279">
    <property type="term" value="C:cell outer membrane"/>
    <property type="evidence" value="ECO:0007669"/>
    <property type="project" value="UniProtKB-SubCell"/>
</dbReference>
<feature type="domain" description="RagB/SusD" evidence="7">
    <location>
        <begin position="421"/>
        <end position="532"/>
    </location>
</feature>